<dbReference type="PANTHER" id="PTHR38731:SF1">
    <property type="entry name" value="FECR PROTEIN DOMAIN-CONTAINING PROTEIN"/>
    <property type="match status" value="1"/>
</dbReference>
<organism evidence="5 6">
    <name type="scientific">Cohnella silvisoli</name>
    <dbReference type="NCBI Taxonomy" id="2873699"/>
    <lineage>
        <taxon>Bacteria</taxon>
        <taxon>Bacillati</taxon>
        <taxon>Bacillota</taxon>
        <taxon>Bacilli</taxon>
        <taxon>Bacillales</taxon>
        <taxon>Paenibacillaceae</taxon>
        <taxon>Cohnella</taxon>
    </lineage>
</organism>
<evidence type="ECO:0000256" key="2">
    <source>
        <dbReference type="SAM" id="SignalP"/>
    </source>
</evidence>
<dbReference type="InterPro" id="IPR040751">
    <property type="entry name" value="SbsC_C"/>
</dbReference>
<dbReference type="Proteomes" id="UP001493487">
    <property type="component" value="Unassembled WGS sequence"/>
</dbReference>
<name>A0ABV1KSU5_9BACL</name>
<dbReference type="Gene3D" id="2.60.120.1440">
    <property type="match status" value="1"/>
</dbReference>
<gene>
    <name evidence="5" type="ORF">QJS35_11205</name>
</gene>
<feature type="signal peptide" evidence="2">
    <location>
        <begin position="1"/>
        <end position="25"/>
    </location>
</feature>
<feature type="domain" description="S-layer protein SbsC C-terminal" evidence="4">
    <location>
        <begin position="528"/>
        <end position="605"/>
    </location>
</feature>
<evidence type="ECO:0000259" key="3">
    <source>
        <dbReference type="Pfam" id="PF04773"/>
    </source>
</evidence>
<reference evidence="5 6" key="1">
    <citation type="journal article" date="2023" name="Genome Announc.">
        <title>Pan-Genome Analyses of the Genus Cohnella and Proposal of the Novel Species Cohnella silvisoli sp. nov., Isolated from Forest Soil.</title>
        <authorList>
            <person name="Wang C."/>
            <person name="Mao L."/>
            <person name="Bao G."/>
            <person name="Zhu H."/>
        </authorList>
    </citation>
    <scope>NUCLEOTIDE SEQUENCE [LARGE SCALE GENOMIC DNA]</scope>
    <source>
        <strain evidence="5 6">NL03-T5-1</strain>
    </source>
</reference>
<evidence type="ECO:0000259" key="4">
    <source>
        <dbReference type="Pfam" id="PF18316"/>
    </source>
</evidence>
<comment type="caution">
    <text evidence="5">The sequence shown here is derived from an EMBL/GenBank/DDBJ whole genome shotgun (WGS) entry which is preliminary data.</text>
</comment>
<feature type="domain" description="S-layer protein SbsC C-terminal" evidence="4">
    <location>
        <begin position="426"/>
        <end position="506"/>
    </location>
</feature>
<dbReference type="RefSeq" id="WP_232185693.1">
    <property type="nucleotide sequence ID" value="NZ_JAIOAP010000005.1"/>
</dbReference>
<dbReference type="Pfam" id="PF18316">
    <property type="entry name" value="S-l_SbsC_C"/>
    <property type="match status" value="3"/>
</dbReference>
<accession>A0ABV1KSU5</accession>
<feature type="domain" description="FecR protein" evidence="3">
    <location>
        <begin position="67"/>
        <end position="167"/>
    </location>
</feature>
<keyword evidence="2" id="KW-0732">Signal</keyword>
<feature type="region of interest" description="Disordered" evidence="1">
    <location>
        <begin position="384"/>
        <end position="416"/>
    </location>
</feature>
<evidence type="ECO:0000313" key="6">
    <source>
        <dbReference type="Proteomes" id="UP001493487"/>
    </source>
</evidence>
<evidence type="ECO:0000313" key="5">
    <source>
        <dbReference type="EMBL" id="MEQ4482963.1"/>
    </source>
</evidence>
<feature type="domain" description="S-layer protein SbsC C-terminal" evidence="4">
    <location>
        <begin position="632"/>
        <end position="707"/>
    </location>
</feature>
<keyword evidence="6" id="KW-1185">Reference proteome</keyword>
<dbReference type="Pfam" id="PF04773">
    <property type="entry name" value="FecR"/>
    <property type="match status" value="1"/>
</dbReference>
<feature type="compositionally biased region" description="Gly residues" evidence="1">
    <location>
        <begin position="826"/>
        <end position="852"/>
    </location>
</feature>
<dbReference type="PANTHER" id="PTHR38731">
    <property type="entry name" value="LIPL45-RELATED LIPOPROTEIN-RELATED"/>
    <property type="match status" value="1"/>
</dbReference>
<feature type="compositionally biased region" description="Low complexity" evidence="1">
    <location>
        <begin position="394"/>
        <end position="416"/>
    </location>
</feature>
<proteinExistence type="predicted"/>
<feature type="chain" id="PRO_5046986277" evidence="2">
    <location>
        <begin position="26"/>
        <end position="852"/>
    </location>
</feature>
<evidence type="ECO:0000256" key="1">
    <source>
        <dbReference type="SAM" id="MobiDB-lite"/>
    </source>
</evidence>
<dbReference type="InterPro" id="IPR006860">
    <property type="entry name" value="FecR"/>
</dbReference>
<feature type="region of interest" description="Disordered" evidence="1">
    <location>
        <begin position="315"/>
        <end position="334"/>
    </location>
</feature>
<protein>
    <submittedName>
        <fullName evidence="5">FecR domain-containing protein</fullName>
    </submittedName>
</protein>
<feature type="region of interest" description="Disordered" evidence="1">
    <location>
        <begin position="824"/>
        <end position="852"/>
    </location>
</feature>
<sequence>MRSKIQMILAAGLLLGLVTSSTGYAAGKTATRELVITELAGTVHIKSAGGALLRNAFVGMKLRQGDSVQVDEKSFAQLTASDSHDVVSLGSDTSVVLSVLKNQGNGKLTKLQIVAGSVWSNVNKLSKNDSFKLVTANADLTVRGTKVLTNVDSETGETYTAVAAGIVSATPNSNNNSNENNPILIAPSQQLSLDSRDQVSDLETKVSIIDPNALVSGTSSEIIEAIVKDKASIDQENAEFIASQKDKIAKGADTALSRDGATSSLSTSDQDTLDKVSKNLDNLIGNVVKTAVDTNKVDKGKIEKTIEEVNQTSSKPLDLNKVTPLDKTAGVDPDLQKAKDAELKKLEDAKKAADAAKKTAESAAKQKLADALKKLEDEKARIAKEKEALGLNKPSTTTPTNTSTSNNSTPPAPANATEITGFTVANGTVVGATRISYAAGTNNSLRIVKQATAFTTPNVTFDARDTGVAYVSGNNIANVSAGDHIGLYEIVSSTGLVVKFVDITVSGNNIAVAPGALTPTTDYSLPEQGSGSGKAKFATLGQLPTGATKWQIIASVAPIATPIAGSSFGGTDYSAGVDIDMSGGKQFIALAATDASGNVVRFKLVEYTAPTETPSELVSLYFPKHYSGPVGGSQSDTAKLYVSLANLPTGATKYQILTSTSSIATPAVGATFGGTDYSSEQDIDISNGKQHIGLAATDASGKVVGFVLTYYTLPVAQDAFSLSNIGVGSQNQLTISFTSPLAESITSNTTLSKFLSSIVVTPAMGAPTSITLSSSSIGWDTLMGSPKLIITIPGTTLNPGDVVRVTFNSGVLGGITQTVCETTVGSGSGSGVPGGPGGSFPDPGLGGGVPHP</sequence>
<dbReference type="EMBL" id="JASKHM010000005">
    <property type="protein sequence ID" value="MEQ4482963.1"/>
    <property type="molecule type" value="Genomic_DNA"/>
</dbReference>